<feature type="region of interest" description="Disordered" evidence="4">
    <location>
        <begin position="260"/>
        <end position="393"/>
    </location>
</feature>
<proteinExistence type="predicted"/>
<reference evidence="6" key="1">
    <citation type="submission" date="2023-10" db="EMBL/GenBank/DDBJ databases">
        <title>Genome assemblies of two species of porcelain crab, Petrolisthes cinctipes and Petrolisthes manimaculis (Anomura: Porcellanidae).</title>
        <authorList>
            <person name="Angst P."/>
        </authorList>
    </citation>
    <scope>NUCLEOTIDE SEQUENCE</scope>
    <source>
        <strain evidence="6">PB745_01</strain>
        <tissue evidence="6">Gill</tissue>
    </source>
</reference>
<organism evidence="6 7">
    <name type="scientific">Petrolisthes cinctipes</name>
    <name type="common">Flat porcelain crab</name>
    <dbReference type="NCBI Taxonomy" id="88211"/>
    <lineage>
        <taxon>Eukaryota</taxon>
        <taxon>Metazoa</taxon>
        <taxon>Ecdysozoa</taxon>
        <taxon>Arthropoda</taxon>
        <taxon>Crustacea</taxon>
        <taxon>Multicrustacea</taxon>
        <taxon>Malacostraca</taxon>
        <taxon>Eumalacostraca</taxon>
        <taxon>Eucarida</taxon>
        <taxon>Decapoda</taxon>
        <taxon>Pleocyemata</taxon>
        <taxon>Anomura</taxon>
        <taxon>Galatheoidea</taxon>
        <taxon>Porcellanidae</taxon>
        <taxon>Petrolisthes</taxon>
    </lineage>
</organism>
<evidence type="ECO:0000256" key="1">
    <source>
        <dbReference type="ARBA" id="ARBA00011764"/>
    </source>
</evidence>
<sequence>MEQVSPGAASTPVKEKRVRKSNWTLEESRYLLQLYAENVQVMRSDFSVQGCTRQNKQMAWDTIRRKLQQAFPAGKRTVKECQKRWHTILMTSRPKLAQVNKDFAATGGGPHPPLDPLDELVADILGKDNVSITGIVEALTLHSNPAEESSSRYTAVTANDSTSVLLPADDSVVQAAAGSTSRFPASSEQQAKTLYLMDEGEIEHRQKRRQLELILLEEQIEAQKAIKLAMHKFAQPCSDPSTRLPDFHVSILHAHLSSRLPRQPIHSPGRANSEEVDDVPEVDATSPIIDTEESESQLDPHDSDSDLDYEPLPMSQSETEEEEGSQETTTTQQSPTPQSPTPQSPTPQQSTTTEAETNKYIHKLTSSDRRAPDKTLWSRKPLPPKPPQQAPQNYEKGLATNEAKIAVTPGDFLSLIIDDDMINIIVTCTNRMIEKKARKYKTEGFVHKTSYTEIKALIGILILSGSKHDNHHTTLEMFSTHHGAPIYRFVCSSTRFTFLLDCLRFDNMETRAERQATDKFAPFRDIFERFVSNSRKHYTPGNKLTIDEQLLSFRGRCPFKMYMPMKTAKYGLKIIMICDAENYYMCNAKTYLGKETVGRGRNVNIAQEITMTLMEPFLDAGRNLTMDNWFTSLPLTRQLYDRNTTCVGTIRRKGYIPMAMLGKSKQRKVNTSAFLFQENETLLSYKAKKNKTVMLMSSLHNEQKVGSDATSVIGRLPPSARLAAWNVIDQYAPPTPESHVQSAIGTSYFWLTGVVLEFFIDAST</sequence>
<evidence type="ECO:0000256" key="2">
    <source>
        <dbReference type="ARBA" id="ARBA00016807"/>
    </source>
</evidence>
<feature type="domain" description="Myb-like" evidence="5">
    <location>
        <begin position="15"/>
        <end position="89"/>
    </location>
</feature>
<dbReference type="InterPro" id="IPR028002">
    <property type="entry name" value="Myb_DNA-bind_5"/>
</dbReference>
<dbReference type="PROSITE" id="PS50090">
    <property type="entry name" value="MYB_LIKE"/>
    <property type="match status" value="1"/>
</dbReference>
<dbReference type="Pfam" id="PF13873">
    <property type="entry name" value="Myb_DNA-bind_5"/>
    <property type="match status" value="1"/>
</dbReference>
<dbReference type="InterPro" id="IPR029526">
    <property type="entry name" value="PGBD"/>
</dbReference>
<evidence type="ECO:0000256" key="3">
    <source>
        <dbReference type="ARBA" id="ARBA00025466"/>
    </source>
</evidence>
<name>A0AAE1KWC3_PETCI</name>
<comment type="subunit">
    <text evidence="1">Self-associates forming complexes of several hundred monomers.</text>
</comment>
<feature type="compositionally biased region" description="Low complexity" evidence="4">
    <location>
        <begin position="346"/>
        <end position="355"/>
    </location>
</feature>
<dbReference type="AlphaFoldDB" id="A0AAE1KWC3"/>
<gene>
    <name evidence="6" type="ORF">Pcinc_011440</name>
</gene>
<dbReference type="PANTHER" id="PTHR46599">
    <property type="entry name" value="PIGGYBAC TRANSPOSABLE ELEMENT-DERIVED PROTEIN 4"/>
    <property type="match status" value="1"/>
</dbReference>
<dbReference type="PANTHER" id="PTHR46599:SF6">
    <property type="entry name" value="DUAL SPECIFICITY PHOSPHATASE 26"/>
    <property type="match status" value="1"/>
</dbReference>
<dbReference type="SMART" id="SM00717">
    <property type="entry name" value="SANT"/>
    <property type="match status" value="1"/>
</dbReference>
<evidence type="ECO:0000313" key="7">
    <source>
        <dbReference type="Proteomes" id="UP001286313"/>
    </source>
</evidence>
<protein>
    <recommendedName>
        <fullName evidence="2">Regulatory protein zeste</fullName>
    </recommendedName>
</protein>
<accession>A0AAE1KWC3</accession>
<dbReference type="Pfam" id="PF13843">
    <property type="entry name" value="DDE_Tnp_1_7"/>
    <property type="match status" value="1"/>
</dbReference>
<dbReference type="EMBL" id="JAWQEG010000902">
    <property type="protein sequence ID" value="KAK3884275.1"/>
    <property type="molecule type" value="Genomic_DNA"/>
</dbReference>
<comment type="function">
    <text evidence="3">Involved in transvection phenomena (= synapsis-dependent gene expression), where the synaptic pairing of chromosomes carrying genes with which zeste interacts influences the expression of these genes. Zeste binds to DNA and stimulates transcription from a nearby promoter.</text>
</comment>
<evidence type="ECO:0000259" key="5">
    <source>
        <dbReference type="PROSITE" id="PS50090"/>
    </source>
</evidence>
<dbReference type="Proteomes" id="UP001286313">
    <property type="component" value="Unassembled WGS sequence"/>
</dbReference>
<evidence type="ECO:0000256" key="4">
    <source>
        <dbReference type="SAM" id="MobiDB-lite"/>
    </source>
</evidence>
<comment type="caution">
    <text evidence="6">The sequence shown here is derived from an EMBL/GenBank/DDBJ whole genome shotgun (WGS) entry which is preliminary data.</text>
</comment>
<dbReference type="Gene3D" id="1.10.10.60">
    <property type="entry name" value="Homeodomain-like"/>
    <property type="match status" value="1"/>
</dbReference>
<dbReference type="CDD" id="cd00167">
    <property type="entry name" value="SANT"/>
    <property type="match status" value="1"/>
</dbReference>
<evidence type="ECO:0000313" key="6">
    <source>
        <dbReference type="EMBL" id="KAK3884275.1"/>
    </source>
</evidence>
<keyword evidence="7" id="KW-1185">Reference proteome</keyword>
<feature type="compositionally biased region" description="Low complexity" evidence="4">
    <location>
        <begin position="326"/>
        <end position="336"/>
    </location>
</feature>
<dbReference type="InterPro" id="IPR001005">
    <property type="entry name" value="SANT/Myb"/>
</dbReference>